<dbReference type="PRINTS" id="PR00081">
    <property type="entry name" value="GDHRDH"/>
</dbReference>
<accession>A0ABP3KJN7</accession>
<organism evidence="3 4">
    <name type="scientific">Streptomyces olivaceiscleroticus</name>
    <dbReference type="NCBI Taxonomy" id="68245"/>
    <lineage>
        <taxon>Bacteria</taxon>
        <taxon>Bacillati</taxon>
        <taxon>Actinomycetota</taxon>
        <taxon>Actinomycetes</taxon>
        <taxon>Kitasatosporales</taxon>
        <taxon>Streptomycetaceae</taxon>
        <taxon>Streptomyces</taxon>
    </lineage>
</organism>
<dbReference type="PANTHER" id="PTHR24320">
    <property type="entry name" value="RETINOL DEHYDROGENASE"/>
    <property type="match status" value="1"/>
</dbReference>
<protein>
    <submittedName>
        <fullName evidence="3">Oxidoreductase</fullName>
    </submittedName>
</protein>
<dbReference type="InterPro" id="IPR036291">
    <property type="entry name" value="NAD(P)-bd_dom_sf"/>
</dbReference>
<dbReference type="Pfam" id="PF00106">
    <property type="entry name" value="adh_short"/>
    <property type="match status" value="1"/>
</dbReference>
<evidence type="ECO:0000313" key="4">
    <source>
        <dbReference type="Proteomes" id="UP001500909"/>
    </source>
</evidence>
<comment type="caution">
    <text evidence="3">The sequence shown here is derived from an EMBL/GenBank/DDBJ whole genome shotgun (WGS) entry which is preliminary data.</text>
</comment>
<dbReference type="RefSeq" id="WP_346097701.1">
    <property type="nucleotide sequence ID" value="NZ_BAAABY010000037.1"/>
</dbReference>
<comment type="similarity">
    <text evidence="1">Belongs to the short-chain dehydrogenases/reductases (SDR) family.</text>
</comment>
<keyword evidence="4" id="KW-1185">Reference proteome</keyword>
<gene>
    <name evidence="3" type="ORF">GCM10010361_52610</name>
</gene>
<dbReference type="PANTHER" id="PTHR24320:SF148">
    <property type="entry name" value="NAD(P)-BINDING ROSSMANN-FOLD SUPERFAMILY PROTEIN"/>
    <property type="match status" value="1"/>
</dbReference>
<dbReference type="InterPro" id="IPR002347">
    <property type="entry name" value="SDR_fam"/>
</dbReference>
<dbReference type="Proteomes" id="UP001500909">
    <property type="component" value="Unassembled WGS sequence"/>
</dbReference>
<evidence type="ECO:0000256" key="2">
    <source>
        <dbReference type="ARBA" id="ARBA00023002"/>
    </source>
</evidence>
<dbReference type="CDD" id="cd05327">
    <property type="entry name" value="retinol-DH_like_SDR_c_like"/>
    <property type="match status" value="1"/>
</dbReference>
<reference evidence="4" key="1">
    <citation type="journal article" date="2019" name="Int. J. Syst. Evol. Microbiol.">
        <title>The Global Catalogue of Microorganisms (GCM) 10K type strain sequencing project: providing services to taxonomists for standard genome sequencing and annotation.</title>
        <authorList>
            <consortium name="The Broad Institute Genomics Platform"/>
            <consortium name="The Broad Institute Genome Sequencing Center for Infectious Disease"/>
            <person name="Wu L."/>
            <person name="Ma J."/>
        </authorList>
    </citation>
    <scope>NUCLEOTIDE SEQUENCE [LARGE SCALE GENOMIC DNA]</scope>
    <source>
        <strain evidence="4">JCM 4805</strain>
    </source>
</reference>
<evidence type="ECO:0000313" key="3">
    <source>
        <dbReference type="EMBL" id="GAA0481330.1"/>
    </source>
</evidence>
<dbReference type="EMBL" id="BAAABY010000037">
    <property type="protein sequence ID" value="GAA0481330.1"/>
    <property type="molecule type" value="Genomic_DNA"/>
</dbReference>
<dbReference type="SUPFAM" id="SSF51735">
    <property type="entry name" value="NAD(P)-binding Rossmann-fold domains"/>
    <property type="match status" value="1"/>
</dbReference>
<dbReference type="NCBIfam" id="NF004846">
    <property type="entry name" value="PRK06197.1"/>
    <property type="match status" value="1"/>
</dbReference>
<evidence type="ECO:0000256" key="1">
    <source>
        <dbReference type="ARBA" id="ARBA00006484"/>
    </source>
</evidence>
<sequence length="298" mass="31357">MTNSLSTAPWTAGRLPPQDGRTVIITGANSGIGLETTRALARAGAHVIMAVRDVERARALASQLPDTIELRPLDLADLASVHAFAASLDHPCDILINNAGVANVPLRRTADGFETHFGTNHLGHFALTNLLLPRITDRVITIASNAHKGASLDLSDPNWERRSYRSSAAYGQSKLANLLFTLELQSRLTAAGSTVRALAAHPGAATTGLNRHLGPVMKAVAAIAGRFVMQSGADGAQPTLFAAIRDLPGASYVGPDGRGGQRGRPTLVARSTAAQDTDLAARLWELSERLTATSFPLG</sequence>
<keyword evidence="2" id="KW-0560">Oxidoreductase</keyword>
<proteinExistence type="inferred from homology"/>
<dbReference type="Gene3D" id="3.40.50.720">
    <property type="entry name" value="NAD(P)-binding Rossmann-like Domain"/>
    <property type="match status" value="1"/>
</dbReference>
<name>A0ABP3KJN7_9ACTN</name>